<feature type="transmembrane region" description="Helical" evidence="1">
    <location>
        <begin position="12"/>
        <end position="33"/>
    </location>
</feature>
<dbReference type="PANTHER" id="PTHR36329:SF1">
    <property type="entry name" value="TRANSMEMBRANE PROTEIN"/>
    <property type="match status" value="1"/>
</dbReference>
<keyword evidence="1" id="KW-0472">Membrane</keyword>
<name>A0A1R2B4X9_9CILI</name>
<evidence type="ECO:0000313" key="3">
    <source>
        <dbReference type="Proteomes" id="UP000187209"/>
    </source>
</evidence>
<keyword evidence="1" id="KW-1133">Transmembrane helix</keyword>
<protein>
    <recommendedName>
        <fullName evidence="4">THH1/TOM1/TOM3 domain-containing protein</fullName>
    </recommendedName>
</protein>
<proteinExistence type="predicted"/>
<evidence type="ECO:0008006" key="4">
    <source>
        <dbReference type="Google" id="ProtNLM"/>
    </source>
</evidence>
<keyword evidence="1" id="KW-0812">Transmembrane</keyword>
<feature type="transmembrane region" description="Helical" evidence="1">
    <location>
        <begin position="223"/>
        <end position="245"/>
    </location>
</feature>
<gene>
    <name evidence="2" type="ORF">SteCoe_29857</name>
</gene>
<dbReference type="AlphaFoldDB" id="A0A1R2B4X9"/>
<sequence>MADEYDLIEGFSFLGFGSLWLSFLVWWLVNNYITNKRHLKPLHKFMNFILFCKCMECFFAVGYILNKSGIDYWGIAVTSMITIYKTFIYTSLVLASKGFCIISDILRRRELSIVALVMGSVYLIYSAYFIEAYMVSFIILFMIISLLYITTKYTFENIKLLKARQQALIESNIQNLVAPIQAKINLLTYFMRMSCFYCVEQFVMQTITIIFDKTYLFYNPGIAITYVYFDEILEFIGIAGILFILRPKNQMQYFDINLIEPNTPSRPLAPVFKAALPETLSAPIISNKPILLIAPKGYQRNDPFRNLLIANPITTK</sequence>
<feature type="transmembrane region" description="Helical" evidence="1">
    <location>
        <begin position="72"/>
        <end position="99"/>
    </location>
</feature>
<keyword evidence="3" id="KW-1185">Reference proteome</keyword>
<feature type="transmembrane region" description="Helical" evidence="1">
    <location>
        <begin position="136"/>
        <end position="155"/>
    </location>
</feature>
<organism evidence="2 3">
    <name type="scientific">Stentor coeruleus</name>
    <dbReference type="NCBI Taxonomy" id="5963"/>
    <lineage>
        <taxon>Eukaryota</taxon>
        <taxon>Sar</taxon>
        <taxon>Alveolata</taxon>
        <taxon>Ciliophora</taxon>
        <taxon>Postciliodesmatophora</taxon>
        <taxon>Heterotrichea</taxon>
        <taxon>Heterotrichida</taxon>
        <taxon>Stentoridae</taxon>
        <taxon>Stentor</taxon>
    </lineage>
</organism>
<feature type="transmembrane region" description="Helical" evidence="1">
    <location>
        <begin position="189"/>
        <end position="211"/>
    </location>
</feature>
<dbReference type="Proteomes" id="UP000187209">
    <property type="component" value="Unassembled WGS sequence"/>
</dbReference>
<evidence type="ECO:0000313" key="2">
    <source>
        <dbReference type="EMBL" id="OMJ71822.1"/>
    </source>
</evidence>
<feature type="transmembrane region" description="Helical" evidence="1">
    <location>
        <begin position="45"/>
        <end position="66"/>
    </location>
</feature>
<evidence type="ECO:0000256" key="1">
    <source>
        <dbReference type="SAM" id="Phobius"/>
    </source>
</evidence>
<dbReference type="EMBL" id="MPUH01000953">
    <property type="protein sequence ID" value="OMJ71822.1"/>
    <property type="molecule type" value="Genomic_DNA"/>
</dbReference>
<accession>A0A1R2B4X9</accession>
<comment type="caution">
    <text evidence="2">The sequence shown here is derived from an EMBL/GenBank/DDBJ whole genome shotgun (WGS) entry which is preliminary data.</text>
</comment>
<dbReference type="OrthoDB" id="346562at2759"/>
<dbReference type="PANTHER" id="PTHR36329">
    <property type="entry name" value="TRANSMEMBRANE PROTEIN"/>
    <property type="match status" value="1"/>
</dbReference>
<reference evidence="2 3" key="1">
    <citation type="submission" date="2016-11" db="EMBL/GenBank/DDBJ databases">
        <title>The macronuclear genome of Stentor coeruleus: a giant cell with tiny introns.</title>
        <authorList>
            <person name="Slabodnick M."/>
            <person name="Ruby J.G."/>
            <person name="Reiff S.B."/>
            <person name="Swart E.C."/>
            <person name="Gosai S."/>
            <person name="Prabakaran S."/>
            <person name="Witkowska E."/>
            <person name="Larue G.E."/>
            <person name="Fisher S."/>
            <person name="Freeman R.M."/>
            <person name="Gunawardena J."/>
            <person name="Chu W."/>
            <person name="Stover N.A."/>
            <person name="Gregory B.D."/>
            <person name="Nowacki M."/>
            <person name="Derisi J."/>
            <person name="Roy S.W."/>
            <person name="Marshall W.F."/>
            <person name="Sood P."/>
        </authorList>
    </citation>
    <scope>NUCLEOTIDE SEQUENCE [LARGE SCALE GENOMIC DNA]</scope>
    <source>
        <strain evidence="2">WM001</strain>
    </source>
</reference>